<dbReference type="InterPro" id="IPR036396">
    <property type="entry name" value="Cyt_P450_sf"/>
</dbReference>
<keyword evidence="5 6" id="KW-0408">Iron</keyword>
<gene>
    <name evidence="8" type="ORF">CKAH01_10490</name>
</gene>
<protein>
    <submittedName>
        <fullName evidence="8">Cytochrome p450</fullName>
    </submittedName>
</protein>
<dbReference type="GO" id="GO:0016705">
    <property type="term" value="F:oxidoreductase activity, acting on paired donors, with incorporation or reduction of molecular oxygen"/>
    <property type="evidence" value="ECO:0007669"/>
    <property type="project" value="InterPro"/>
</dbReference>
<dbReference type="PANTHER" id="PTHR24305:SF96">
    <property type="entry name" value="CYTOCHROME P450 MONOOXYGENASE STCB-RELATED"/>
    <property type="match status" value="1"/>
</dbReference>
<evidence type="ECO:0000313" key="8">
    <source>
        <dbReference type="EMBL" id="KAK2729051.1"/>
    </source>
</evidence>
<evidence type="ECO:0000313" key="9">
    <source>
        <dbReference type="Proteomes" id="UP001281614"/>
    </source>
</evidence>
<comment type="caution">
    <text evidence="8">The sequence shown here is derived from an EMBL/GenBank/DDBJ whole genome shotgun (WGS) entry which is preliminary data.</text>
</comment>
<dbReference type="GO" id="GO:0004497">
    <property type="term" value="F:monooxygenase activity"/>
    <property type="evidence" value="ECO:0007669"/>
    <property type="project" value="InterPro"/>
</dbReference>
<keyword evidence="7" id="KW-0472">Membrane</keyword>
<keyword evidence="9" id="KW-1185">Reference proteome</keyword>
<dbReference type="CDD" id="cd11059">
    <property type="entry name" value="CYP_fungal"/>
    <property type="match status" value="1"/>
</dbReference>
<dbReference type="GO" id="GO:0020037">
    <property type="term" value="F:heme binding"/>
    <property type="evidence" value="ECO:0007669"/>
    <property type="project" value="InterPro"/>
</dbReference>
<dbReference type="PANTHER" id="PTHR24305">
    <property type="entry name" value="CYTOCHROME P450"/>
    <property type="match status" value="1"/>
</dbReference>
<dbReference type="Gene3D" id="1.10.630.10">
    <property type="entry name" value="Cytochrome P450"/>
    <property type="match status" value="1"/>
</dbReference>
<feature type="transmembrane region" description="Helical" evidence="7">
    <location>
        <begin position="12"/>
        <end position="30"/>
    </location>
</feature>
<evidence type="ECO:0000256" key="1">
    <source>
        <dbReference type="ARBA" id="ARBA00010617"/>
    </source>
</evidence>
<name>A0AAD9XVR4_COLKA</name>
<comment type="similarity">
    <text evidence="1">Belongs to the cytochrome P450 family.</text>
</comment>
<organism evidence="8 9">
    <name type="scientific">Colletotrichum kahawae</name>
    <name type="common">Coffee berry disease fungus</name>
    <dbReference type="NCBI Taxonomy" id="34407"/>
    <lineage>
        <taxon>Eukaryota</taxon>
        <taxon>Fungi</taxon>
        <taxon>Dikarya</taxon>
        <taxon>Ascomycota</taxon>
        <taxon>Pezizomycotina</taxon>
        <taxon>Sordariomycetes</taxon>
        <taxon>Hypocreomycetidae</taxon>
        <taxon>Glomerellales</taxon>
        <taxon>Glomerellaceae</taxon>
        <taxon>Colletotrichum</taxon>
        <taxon>Colletotrichum gloeosporioides species complex</taxon>
    </lineage>
</organism>
<dbReference type="Pfam" id="PF00067">
    <property type="entry name" value="p450"/>
    <property type="match status" value="1"/>
</dbReference>
<comment type="cofactor">
    <cofactor evidence="6">
        <name>heme</name>
        <dbReference type="ChEBI" id="CHEBI:30413"/>
    </cofactor>
</comment>
<dbReference type="Proteomes" id="UP001281614">
    <property type="component" value="Unassembled WGS sequence"/>
</dbReference>
<dbReference type="InterPro" id="IPR050121">
    <property type="entry name" value="Cytochrome_P450_monoxygenase"/>
</dbReference>
<sequence length="486" mass="54727">MRYSMTIQDSLSISGGISLFLAVVAAYMLLNTILTGLRSPLSHIPGPWHTRFCRWRLKASRLTGTRMTYIYNLHQKYGKLVRVAPNEISCVDLDSVIRVYKMGGGFEKAQWVGDFADKLPALSLSFLTDKQEAKERRKMLQRSFTLSSLRQNWESEIRQNVELAVSKIKDEALRGTANTHKWWTLMAADIISLLSFGQSFGMLGLGKSTIYMRAIETALLGAVFKSELPIVHFLFRLIPKSSLQTLSRCLEQCDAAGKVGVEKLSRQDDKTRSLFKEMIIDCESEGRQWLNDDTVRIEAAGMMVAGSDTTAAVLTYLIWSVLSQEELQRRLEDEVSQLGDDFDDKILDGCPLLNAVIEETLRLYPAVPSSLPRTVPEEGAILSAHYIPAGTVVYSPAYTLHRDPEIFHEPHRFNADRFLDSAGVTLRQRQAMIPLGGGSRVCIGQHLAMIELRLSATIFFRECMDLVDFVLLSPKRRRCDITLNLP</sequence>
<dbReference type="PRINTS" id="PR00463">
    <property type="entry name" value="EP450I"/>
</dbReference>
<evidence type="ECO:0000256" key="6">
    <source>
        <dbReference type="PIRSR" id="PIRSR602401-1"/>
    </source>
</evidence>
<dbReference type="PRINTS" id="PR00385">
    <property type="entry name" value="P450"/>
</dbReference>
<dbReference type="InterPro" id="IPR002401">
    <property type="entry name" value="Cyt_P450_E_grp-I"/>
</dbReference>
<keyword evidence="3 6" id="KW-0479">Metal-binding</keyword>
<reference evidence="8" key="1">
    <citation type="submission" date="2023-02" db="EMBL/GenBank/DDBJ databases">
        <title>Colletotrichum kahawae CIFC_Que2 genome sequencing and assembly.</title>
        <authorList>
            <person name="Baroncelli R."/>
        </authorList>
    </citation>
    <scope>NUCLEOTIDE SEQUENCE</scope>
    <source>
        <strain evidence="8">CIFC_Que2</strain>
    </source>
</reference>
<keyword evidence="4" id="KW-0560">Oxidoreductase</keyword>
<evidence type="ECO:0000256" key="5">
    <source>
        <dbReference type="ARBA" id="ARBA00023004"/>
    </source>
</evidence>
<keyword evidence="7" id="KW-0812">Transmembrane</keyword>
<dbReference type="GO" id="GO:0005506">
    <property type="term" value="F:iron ion binding"/>
    <property type="evidence" value="ECO:0007669"/>
    <property type="project" value="InterPro"/>
</dbReference>
<evidence type="ECO:0000256" key="7">
    <source>
        <dbReference type="SAM" id="Phobius"/>
    </source>
</evidence>
<evidence type="ECO:0000256" key="3">
    <source>
        <dbReference type="ARBA" id="ARBA00022723"/>
    </source>
</evidence>
<accession>A0AAD9XVR4</accession>
<feature type="binding site" description="axial binding residue" evidence="6">
    <location>
        <position position="442"/>
    </location>
    <ligand>
        <name>heme</name>
        <dbReference type="ChEBI" id="CHEBI:30413"/>
    </ligand>
    <ligandPart>
        <name>Fe</name>
        <dbReference type="ChEBI" id="CHEBI:18248"/>
    </ligandPart>
</feature>
<dbReference type="SUPFAM" id="SSF48264">
    <property type="entry name" value="Cytochrome P450"/>
    <property type="match status" value="1"/>
</dbReference>
<dbReference type="EMBL" id="VYYT01000843">
    <property type="protein sequence ID" value="KAK2729051.1"/>
    <property type="molecule type" value="Genomic_DNA"/>
</dbReference>
<evidence type="ECO:0000256" key="2">
    <source>
        <dbReference type="ARBA" id="ARBA00022617"/>
    </source>
</evidence>
<dbReference type="InterPro" id="IPR001128">
    <property type="entry name" value="Cyt_P450"/>
</dbReference>
<keyword evidence="7" id="KW-1133">Transmembrane helix</keyword>
<evidence type="ECO:0000256" key="4">
    <source>
        <dbReference type="ARBA" id="ARBA00023002"/>
    </source>
</evidence>
<proteinExistence type="inferred from homology"/>
<dbReference type="AlphaFoldDB" id="A0AAD9XVR4"/>
<keyword evidence="2 6" id="KW-0349">Heme</keyword>